<evidence type="ECO:0000313" key="5">
    <source>
        <dbReference type="EMBL" id="KAI1708102.1"/>
    </source>
</evidence>
<evidence type="ECO:0000259" key="2">
    <source>
        <dbReference type="Pfam" id="PF01682"/>
    </source>
</evidence>
<organism evidence="4 6">
    <name type="scientific">Ditylenchus destructor</name>
    <dbReference type="NCBI Taxonomy" id="166010"/>
    <lineage>
        <taxon>Eukaryota</taxon>
        <taxon>Metazoa</taxon>
        <taxon>Ecdysozoa</taxon>
        <taxon>Nematoda</taxon>
        <taxon>Chromadorea</taxon>
        <taxon>Rhabditida</taxon>
        <taxon>Tylenchina</taxon>
        <taxon>Tylenchomorpha</taxon>
        <taxon>Sphaerularioidea</taxon>
        <taxon>Anguinidae</taxon>
        <taxon>Anguininae</taxon>
        <taxon>Ditylenchus</taxon>
    </lineage>
</organism>
<reference evidence="4" key="1">
    <citation type="submission" date="2022-01" db="EMBL/GenBank/DDBJ databases">
        <title>Genome Sequence Resource for Two Populations of Ditylenchus destructor, the Migratory Endoparasitic Phytonematode.</title>
        <authorList>
            <person name="Zhang H."/>
            <person name="Lin R."/>
            <person name="Xie B."/>
        </authorList>
    </citation>
    <scope>NUCLEOTIDE SEQUENCE</scope>
    <source>
        <strain evidence="4">BazhouSP</strain>
    </source>
</reference>
<evidence type="ECO:0000256" key="1">
    <source>
        <dbReference type="SAM" id="SignalP"/>
    </source>
</evidence>
<name>A0AAD4R3U1_9BILA</name>
<comment type="caution">
    <text evidence="4">The sequence shown here is derived from an EMBL/GenBank/DDBJ whole genome shotgun (WGS) entry which is preliminary data.</text>
</comment>
<dbReference type="EMBL" id="JAKKPZ010000037">
    <property type="protein sequence ID" value="KAI1708102.1"/>
    <property type="molecule type" value="Genomic_DNA"/>
</dbReference>
<proteinExistence type="predicted"/>
<evidence type="ECO:0000313" key="3">
    <source>
        <dbReference type="EMBL" id="KAI1708098.1"/>
    </source>
</evidence>
<dbReference type="InterPro" id="IPR002602">
    <property type="entry name" value="DB"/>
</dbReference>
<dbReference type="Proteomes" id="UP001201812">
    <property type="component" value="Unassembled WGS sequence"/>
</dbReference>
<feature type="signal peptide" evidence="1">
    <location>
        <begin position="1"/>
        <end position="22"/>
    </location>
</feature>
<feature type="chain" id="PRO_5044167955" evidence="1">
    <location>
        <begin position="23"/>
        <end position="117"/>
    </location>
</feature>
<gene>
    <name evidence="3" type="ORF">DdX_12045</name>
    <name evidence="4" type="ORF">DdX_12047</name>
    <name evidence="5" type="ORF">DdX_12049</name>
</gene>
<feature type="domain" description="Domain of unknown function DB" evidence="2">
    <location>
        <begin position="53"/>
        <end position="90"/>
    </location>
</feature>
<keyword evidence="6" id="KW-1185">Reference proteome</keyword>
<evidence type="ECO:0000313" key="4">
    <source>
        <dbReference type="EMBL" id="KAI1708100.1"/>
    </source>
</evidence>
<dbReference type="AlphaFoldDB" id="A0AAD4R3U1"/>
<protein>
    <submittedName>
        <fullName evidence="4">DB module domain-containing protein</fullName>
    </submittedName>
</protein>
<dbReference type="EMBL" id="JAKKPZ010000037">
    <property type="protein sequence ID" value="KAI1708098.1"/>
    <property type="molecule type" value="Genomic_DNA"/>
</dbReference>
<sequence>MFKSLFCASILLAVAFVALSSGANPNTNEVLGIHNCVSQKGKIDPEVLSDPQRYADAILECLNGDKDNTECCRDHGISGHCLALCNGTVPQTLPVPEFEELNKCDPKVFECTKYKLT</sequence>
<accession>A0AAD4R3U1</accession>
<dbReference type="Pfam" id="PF01682">
    <property type="entry name" value="DB"/>
    <property type="match status" value="1"/>
</dbReference>
<dbReference type="EMBL" id="JAKKPZ010000037">
    <property type="protein sequence ID" value="KAI1708100.1"/>
    <property type="molecule type" value="Genomic_DNA"/>
</dbReference>
<keyword evidence="1" id="KW-0732">Signal</keyword>
<evidence type="ECO:0000313" key="6">
    <source>
        <dbReference type="Proteomes" id="UP001201812"/>
    </source>
</evidence>